<accession>A0ABC9TY22</accession>
<gene>
    <name evidence="5" type="ORF">CLOSYM_02213</name>
</gene>
<dbReference type="Gene3D" id="1.10.260.40">
    <property type="entry name" value="lambda repressor-like DNA-binding domains"/>
    <property type="match status" value="1"/>
</dbReference>
<keyword evidence="2" id="KW-0238">DNA-binding</keyword>
<comment type="caution">
    <text evidence="5">The sequence shown here is derived from an EMBL/GenBank/DDBJ whole genome shotgun (WGS) entry which is preliminary data.</text>
</comment>
<evidence type="ECO:0000313" key="6">
    <source>
        <dbReference type="Proteomes" id="UP000016491"/>
    </source>
</evidence>
<dbReference type="SUPFAM" id="SSF53822">
    <property type="entry name" value="Periplasmic binding protein-like I"/>
    <property type="match status" value="1"/>
</dbReference>
<dbReference type="InterPro" id="IPR046335">
    <property type="entry name" value="LacI/GalR-like_sensor"/>
</dbReference>
<dbReference type="InterPro" id="IPR000843">
    <property type="entry name" value="HTH_LacI"/>
</dbReference>
<dbReference type="InterPro" id="IPR010982">
    <property type="entry name" value="Lambda_DNA-bd_dom_sf"/>
</dbReference>
<evidence type="ECO:0000259" key="4">
    <source>
        <dbReference type="PROSITE" id="PS50932"/>
    </source>
</evidence>
<dbReference type="PANTHER" id="PTHR30146">
    <property type="entry name" value="LACI-RELATED TRANSCRIPTIONAL REPRESSOR"/>
    <property type="match status" value="1"/>
</dbReference>
<dbReference type="Pfam" id="PF00356">
    <property type="entry name" value="LacI"/>
    <property type="match status" value="1"/>
</dbReference>
<name>A0ABC9TY22_CLOSY</name>
<dbReference type="PROSITE" id="PS50932">
    <property type="entry name" value="HTH_LACI_2"/>
    <property type="match status" value="1"/>
</dbReference>
<proteinExistence type="predicted"/>
<dbReference type="GO" id="GO:0006355">
    <property type="term" value="P:regulation of DNA-templated transcription"/>
    <property type="evidence" value="ECO:0007669"/>
    <property type="project" value="UniProtKB-ARBA"/>
</dbReference>
<dbReference type="PRINTS" id="PR00036">
    <property type="entry name" value="HTHLACI"/>
</dbReference>
<dbReference type="Gene3D" id="3.40.50.2300">
    <property type="match status" value="2"/>
</dbReference>
<dbReference type="AlphaFoldDB" id="A0ABC9TY22"/>
<keyword evidence="3" id="KW-0804">Transcription</keyword>
<protein>
    <submittedName>
        <fullName evidence="5">HTH-type transcriptional repressor CytR</fullName>
    </submittedName>
</protein>
<dbReference type="EMBL" id="AWSU01000164">
    <property type="protein sequence ID" value="ERI77180.1"/>
    <property type="molecule type" value="Genomic_DNA"/>
</dbReference>
<dbReference type="InterPro" id="IPR028082">
    <property type="entry name" value="Peripla_BP_I"/>
</dbReference>
<evidence type="ECO:0000256" key="3">
    <source>
        <dbReference type="ARBA" id="ARBA00023163"/>
    </source>
</evidence>
<dbReference type="GO" id="GO:0003677">
    <property type="term" value="F:DNA binding"/>
    <property type="evidence" value="ECO:0007669"/>
    <property type="project" value="UniProtKB-KW"/>
</dbReference>
<evidence type="ECO:0000256" key="1">
    <source>
        <dbReference type="ARBA" id="ARBA00023015"/>
    </source>
</evidence>
<dbReference type="CDD" id="cd01392">
    <property type="entry name" value="HTH_LacI"/>
    <property type="match status" value="1"/>
</dbReference>
<evidence type="ECO:0000313" key="5">
    <source>
        <dbReference type="EMBL" id="ERI77180.1"/>
    </source>
</evidence>
<sequence>MEYDRKTEGMKEIMITIADVAREAGVSVATVSRVLNKNGPVSPAAHEKVALAIAKLNYQPNVWGRRLRRKESKMLLILVPTISNPFYSSIVAGIEDEARRCQFGTMLCIVNGDEVREREFIELLFDGQADGAVMLCVNKDNRHIKEIADKVPIVQCCEFFKDADIAHVSIDNFAAAAQVVRYLHSLGHKKIGFVGSVNQFISSEDRRRGYEAELEKLGLPIRKEYMAYADRDYSFQSGISAARQLLDRPDRPTAVFCISDVLAMGAIRAAGGLGIRVPEELSVVGFDDVEYATMMNPMLTTVSQPLYPLGKTSARMLIDQIESGEGKGKIFLEHKLVIRDSTAQLEP</sequence>
<dbReference type="CDD" id="cd06284">
    <property type="entry name" value="PBP1_LacI-like"/>
    <property type="match status" value="1"/>
</dbReference>
<dbReference type="Pfam" id="PF13377">
    <property type="entry name" value="Peripla_BP_3"/>
    <property type="match status" value="1"/>
</dbReference>
<dbReference type="SMART" id="SM00354">
    <property type="entry name" value="HTH_LACI"/>
    <property type="match status" value="1"/>
</dbReference>
<feature type="domain" description="HTH lacI-type" evidence="4">
    <location>
        <begin position="15"/>
        <end position="69"/>
    </location>
</feature>
<organism evidence="5 6">
    <name type="scientific">[Clostridium] symbiosum ATCC 14940</name>
    <dbReference type="NCBI Taxonomy" id="411472"/>
    <lineage>
        <taxon>Bacteria</taxon>
        <taxon>Bacillati</taxon>
        <taxon>Bacillota</taxon>
        <taxon>Clostridia</taxon>
        <taxon>Lachnospirales</taxon>
        <taxon>Lachnospiraceae</taxon>
        <taxon>Otoolea</taxon>
    </lineage>
</organism>
<evidence type="ECO:0000256" key="2">
    <source>
        <dbReference type="ARBA" id="ARBA00023125"/>
    </source>
</evidence>
<dbReference type="PANTHER" id="PTHR30146:SF109">
    <property type="entry name" value="HTH-TYPE TRANSCRIPTIONAL REGULATOR GALS"/>
    <property type="match status" value="1"/>
</dbReference>
<dbReference type="Proteomes" id="UP000016491">
    <property type="component" value="Unassembled WGS sequence"/>
</dbReference>
<dbReference type="PROSITE" id="PS00356">
    <property type="entry name" value="HTH_LACI_1"/>
    <property type="match status" value="1"/>
</dbReference>
<dbReference type="SUPFAM" id="SSF47413">
    <property type="entry name" value="lambda repressor-like DNA-binding domains"/>
    <property type="match status" value="1"/>
</dbReference>
<reference evidence="5 6" key="1">
    <citation type="submission" date="2013-07" db="EMBL/GenBank/DDBJ databases">
        <authorList>
            <person name="Weinstock G."/>
            <person name="Sodergren E."/>
            <person name="Wylie T."/>
            <person name="Fulton L."/>
            <person name="Fulton R."/>
            <person name="Fronick C."/>
            <person name="O'Laughlin M."/>
            <person name="Godfrey J."/>
            <person name="Miner T."/>
            <person name="Herter B."/>
            <person name="Appelbaum E."/>
            <person name="Cordes M."/>
            <person name="Lek S."/>
            <person name="Wollam A."/>
            <person name="Pepin K.H."/>
            <person name="Palsikar V.B."/>
            <person name="Mitreva M."/>
            <person name="Wilson R.K."/>
        </authorList>
    </citation>
    <scope>NUCLEOTIDE SEQUENCE [LARGE SCALE GENOMIC DNA]</scope>
    <source>
        <strain evidence="5 6">ATCC 14940</strain>
    </source>
</reference>
<keyword evidence="1" id="KW-0805">Transcription regulation</keyword>